<feature type="region of interest" description="Disordered" evidence="1">
    <location>
        <begin position="17"/>
        <end position="42"/>
    </location>
</feature>
<organism evidence="2">
    <name type="scientific">Sesamum angustifolium</name>
    <dbReference type="NCBI Taxonomy" id="2727405"/>
    <lineage>
        <taxon>Eukaryota</taxon>
        <taxon>Viridiplantae</taxon>
        <taxon>Streptophyta</taxon>
        <taxon>Embryophyta</taxon>
        <taxon>Tracheophyta</taxon>
        <taxon>Spermatophyta</taxon>
        <taxon>Magnoliopsida</taxon>
        <taxon>eudicotyledons</taxon>
        <taxon>Gunneridae</taxon>
        <taxon>Pentapetalae</taxon>
        <taxon>asterids</taxon>
        <taxon>lamiids</taxon>
        <taxon>Lamiales</taxon>
        <taxon>Pedaliaceae</taxon>
        <taxon>Sesamum</taxon>
    </lineage>
</organism>
<evidence type="ECO:0000313" key="2">
    <source>
        <dbReference type="EMBL" id="KAL0354321.1"/>
    </source>
</evidence>
<proteinExistence type="predicted"/>
<accession>A0AAW2PI57</accession>
<sequence length="313" mass="34855">MGSRRVAVTQANSAVRMSGLDVESPGHGASPTERAANSEDENSRLTELVMNLEEKVSSLETEITVLDSELDECRQVVQEIASAFGGCGIADMRCEMEHMSIQIGLLQRAVSNVSVVAHDLGARLRIPEPKAYSSARDAKEVKNFLYDMEQYFLAANVEDKARKVSTAKMYLMGDAKLWCRTKYAEILANQADLAKAGVYRFRARLCESLLGAGEIWARAGERSSVGPFKGKTNVSIVVMDDFKLILGLKFLQDTRTAVLPHVDSLMMLWAKPCIIPTLAGRTREKNLLTMQFEKGYKRNEPSYLCTLRFEEIE</sequence>
<dbReference type="AlphaFoldDB" id="A0AAW2PI57"/>
<name>A0AAW2PI57_9LAMI</name>
<comment type="caution">
    <text evidence="2">The sequence shown here is derived from an EMBL/GenBank/DDBJ whole genome shotgun (WGS) entry which is preliminary data.</text>
</comment>
<reference evidence="2" key="2">
    <citation type="journal article" date="2024" name="Plant">
        <title>Genomic evolution and insights into agronomic trait innovations of Sesamum species.</title>
        <authorList>
            <person name="Miao H."/>
            <person name="Wang L."/>
            <person name="Qu L."/>
            <person name="Liu H."/>
            <person name="Sun Y."/>
            <person name="Le M."/>
            <person name="Wang Q."/>
            <person name="Wei S."/>
            <person name="Zheng Y."/>
            <person name="Lin W."/>
            <person name="Duan Y."/>
            <person name="Cao H."/>
            <person name="Xiong S."/>
            <person name="Wang X."/>
            <person name="Wei L."/>
            <person name="Li C."/>
            <person name="Ma Q."/>
            <person name="Ju M."/>
            <person name="Zhao R."/>
            <person name="Li G."/>
            <person name="Mu C."/>
            <person name="Tian Q."/>
            <person name="Mei H."/>
            <person name="Zhang T."/>
            <person name="Gao T."/>
            <person name="Zhang H."/>
        </authorList>
    </citation>
    <scope>NUCLEOTIDE SEQUENCE</scope>
    <source>
        <strain evidence="2">G01</strain>
    </source>
</reference>
<gene>
    <name evidence="2" type="ORF">Sangu_1013400</name>
</gene>
<evidence type="ECO:0000256" key="1">
    <source>
        <dbReference type="SAM" id="MobiDB-lite"/>
    </source>
</evidence>
<reference evidence="2" key="1">
    <citation type="submission" date="2020-06" db="EMBL/GenBank/DDBJ databases">
        <authorList>
            <person name="Li T."/>
            <person name="Hu X."/>
            <person name="Zhang T."/>
            <person name="Song X."/>
            <person name="Zhang H."/>
            <person name="Dai N."/>
            <person name="Sheng W."/>
            <person name="Hou X."/>
            <person name="Wei L."/>
        </authorList>
    </citation>
    <scope>NUCLEOTIDE SEQUENCE</scope>
    <source>
        <strain evidence="2">G01</strain>
        <tissue evidence="2">Leaf</tissue>
    </source>
</reference>
<dbReference type="EMBL" id="JACGWK010000005">
    <property type="protein sequence ID" value="KAL0354321.1"/>
    <property type="molecule type" value="Genomic_DNA"/>
</dbReference>
<protein>
    <submittedName>
        <fullName evidence="2">Uncharacterized protein</fullName>
    </submittedName>
</protein>